<keyword evidence="3" id="KW-1185">Reference proteome</keyword>
<protein>
    <recommendedName>
        <fullName evidence="4">Malectin domain-containing protein</fullName>
    </recommendedName>
</protein>
<organism evidence="2 3">
    <name type="scientific">Stentor coeruleus</name>
    <dbReference type="NCBI Taxonomy" id="5963"/>
    <lineage>
        <taxon>Eukaryota</taxon>
        <taxon>Sar</taxon>
        <taxon>Alveolata</taxon>
        <taxon>Ciliophora</taxon>
        <taxon>Postciliodesmatophora</taxon>
        <taxon>Heterotrichea</taxon>
        <taxon>Heterotrichida</taxon>
        <taxon>Stentoridae</taxon>
        <taxon>Stentor</taxon>
    </lineage>
</organism>
<evidence type="ECO:0000313" key="3">
    <source>
        <dbReference type="Proteomes" id="UP000187209"/>
    </source>
</evidence>
<keyword evidence="1" id="KW-0732">Signal</keyword>
<feature type="signal peptide" evidence="1">
    <location>
        <begin position="1"/>
        <end position="19"/>
    </location>
</feature>
<accession>A0A1R2CLU2</accession>
<dbReference type="EMBL" id="MPUH01000113">
    <property type="protein sequence ID" value="OMJ89989.1"/>
    <property type="molecule type" value="Genomic_DNA"/>
</dbReference>
<proteinExistence type="predicted"/>
<evidence type="ECO:0008006" key="4">
    <source>
        <dbReference type="Google" id="ProtNLM"/>
    </source>
</evidence>
<gene>
    <name evidence="2" type="ORF">SteCoe_7778</name>
</gene>
<dbReference type="Proteomes" id="UP000187209">
    <property type="component" value="Unassembled WGS sequence"/>
</dbReference>
<evidence type="ECO:0000256" key="1">
    <source>
        <dbReference type="SAM" id="SignalP"/>
    </source>
</evidence>
<sequence>MKAIDGLFILTLTFKIVESCSTGKIYDLTYYFESSTNDILTCDNRAPVKAVSPGIYALNGPPALASIWDSKTNTNAYHCTMTEYFFIPALPYYVLITTFGDDYITVKINDVQVSEISTTAQCTYQVDKVATSYIKPGLNKLYIDANNQGSYGLFAYRLKIVSKFAA</sequence>
<evidence type="ECO:0000313" key="2">
    <source>
        <dbReference type="EMBL" id="OMJ89989.1"/>
    </source>
</evidence>
<reference evidence="2 3" key="1">
    <citation type="submission" date="2016-11" db="EMBL/GenBank/DDBJ databases">
        <title>The macronuclear genome of Stentor coeruleus: a giant cell with tiny introns.</title>
        <authorList>
            <person name="Slabodnick M."/>
            <person name="Ruby J.G."/>
            <person name="Reiff S.B."/>
            <person name="Swart E.C."/>
            <person name="Gosai S."/>
            <person name="Prabakaran S."/>
            <person name="Witkowska E."/>
            <person name="Larue G.E."/>
            <person name="Fisher S."/>
            <person name="Freeman R.M."/>
            <person name="Gunawardena J."/>
            <person name="Chu W."/>
            <person name="Stover N.A."/>
            <person name="Gregory B.D."/>
            <person name="Nowacki M."/>
            <person name="Derisi J."/>
            <person name="Roy S.W."/>
            <person name="Marshall W.F."/>
            <person name="Sood P."/>
        </authorList>
    </citation>
    <scope>NUCLEOTIDE SEQUENCE [LARGE SCALE GENOMIC DNA]</scope>
    <source>
        <strain evidence="2">WM001</strain>
    </source>
</reference>
<comment type="caution">
    <text evidence="2">The sequence shown here is derived from an EMBL/GenBank/DDBJ whole genome shotgun (WGS) entry which is preliminary data.</text>
</comment>
<name>A0A1R2CLU2_9CILI</name>
<dbReference type="AlphaFoldDB" id="A0A1R2CLU2"/>
<feature type="chain" id="PRO_5013136697" description="Malectin domain-containing protein" evidence="1">
    <location>
        <begin position="20"/>
        <end position="166"/>
    </location>
</feature>